<evidence type="ECO:0000256" key="1">
    <source>
        <dbReference type="SAM" id="Phobius"/>
    </source>
</evidence>
<sequence length="101" mass="10702">MDVNGIIVIILAFVDGLFFGLAIKKGVVSFVLLFVAFFLAAYVGFSFIPKISFSGIISKIISYLVSHISIITNSLAIGTAGSFSLLIVLFIVGLAVGLWKG</sequence>
<feature type="transmembrane region" description="Helical" evidence="1">
    <location>
        <begin position="68"/>
        <end position="99"/>
    </location>
</feature>
<keyword evidence="3" id="KW-1185">Reference proteome</keyword>
<accession>A0AAX4NI46</accession>
<evidence type="ECO:0000313" key="3">
    <source>
        <dbReference type="Proteomes" id="UP001451606"/>
    </source>
</evidence>
<gene>
    <name evidence="2" type="ORF">OXIME_000981</name>
</gene>
<dbReference type="EMBL" id="CP133772">
    <property type="protein sequence ID" value="WYY00411.1"/>
    <property type="molecule type" value="Genomic_DNA"/>
</dbReference>
<evidence type="ECO:0000313" key="2">
    <source>
        <dbReference type="EMBL" id="WYY00411.1"/>
    </source>
</evidence>
<feature type="transmembrane region" description="Helical" evidence="1">
    <location>
        <begin position="30"/>
        <end position="48"/>
    </location>
</feature>
<dbReference type="AlphaFoldDB" id="A0AAX4NI46"/>
<reference evidence="2 3" key="1">
    <citation type="submission" date="2023-09" db="EMBL/GenBank/DDBJ databases">
        <authorList>
            <person name="Golyshina O.V."/>
            <person name="Lunev E.A."/>
            <person name="Bargiela R."/>
            <person name="Gaines M.C."/>
            <person name="Daum B."/>
            <person name="Bale N.J."/>
            <person name="Koenen M."/>
            <person name="Sinninghe Damst J.S."/>
            <person name="Yakimov M."/>
            <person name="Golyshin P.N."/>
        </authorList>
    </citation>
    <scope>NUCLEOTIDE SEQUENCE [LARGE SCALE GENOMIC DNA]</scope>
    <source>
        <strain evidence="2 3">M1</strain>
    </source>
</reference>
<dbReference type="GeneID" id="95967717"/>
<protein>
    <recommendedName>
        <fullName evidence="4">CvpA family protein</fullName>
    </recommendedName>
</protein>
<dbReference type="Proteomes" id="UP001451606">
    <property type="component" value="Chromosome"/>
</dbReference>
<organism evidence="2 3">
    <name type="scientific">Oxyplasma meridianum</name>
    <dbReference type="NCBI Taxonomy" id="3073602"/>
    <lineage>
        <taxon>Archaea</taxon>
        <taxon>Methanobacteriati</taxon>
        <taxon>Thermoplasmatota</taxon>
        <taxon>Thermoplasmata</taxon>
        <taxon>Thermoplasmatales</taxon>
        <taxon>Thermoplasmataceae</taxon>
        <taxon>Oxyplasma</taxon>
    </lineage>
</organism>
<keyword evidence="1" id="KW-1133">Transmembrane helix</keyword>
<feature type="transmembrane region" description="Helical" evidence="1">
    <location>
        <begin position="6"/>
        <end position="23"/>
    </location>
</feature>
<evidence type="ECO:0008006" key="4">
    <source>
        <dbReference type="Google" id="ProtNLM"/>
    </source>
</evidence>
<keyword evidence="1" id="KW-0472">Membrane</keyword>
<keyword evidence="1" id="KW-0812">Transmembrane</keyword>
<dbReference type="RefSeq" id="WP_393970749.1">
    <property type="nucleotide sequence ID" value="NZ_CP133772.1"/>
</dbReference>
<dbReference type="KEGG" id="omr:OXIME_000981"/>
<proteinExistence type="predicted"/>
<name>A0AAX4NI46_9ARCH</name>